<dbReference type="OrthoDB" id="3683803at2759"/>
<dbReference type="HOGENOM" id="CLU_2454589_0_0_1"/>
<gene>
    <name evidence="2" type="ORF">COCCADRAFT_40829</name>
</gene>
<dbReference type="RefSeq" id="XP_007717003.1">
    <property type="nucleotide sequence ID" value="XM_007718813.1"/>
</dbReference>
<reference evidence="2 3" key="1">
    <citation type="journal article" date="2013" name="PLoS Genet.">
        <title>Comparative genome structure, secondary metabolite, and effector coding capacity across Cochliobolus pathogens.</title>
        <authorList>
            <person name="Condon B.J."/>
            <person name="Leng Y."/>
            <person name="Wu D."/>
            <person name="Bushley K.E."/>
            <person name="Ohm R.A."/>
            <person name="Otillar R."/>
            <person name="Martin J."/>
            <person name="Schackwitz W."/>
            <person name="Grimwood J."/>
            <person name="MohdZainudin N."/>
            <person name="Xue C."/>
            <person name="Wang R."/>
            <person name="Manning V.A."/>
            <person name="Dhillon B."/>
            <person name="Tu Z.J."/>
            <person name="Steffenson B.J."/>
            <person name="Salamov A."/>
            <person name="Sun H."/>
            <person name="Lowry S."/>
            <person name="LaButti K."/>
            <person name="Han J."/>
            <person name="Copeland A."/>
            <person name="Lindquist E."/>
            <person name="Barry K."/>
            <person name="Schmutz J."/>
            <person name="Baker S.E."/>
            <person name="Ciuffetti L.M."/>
            <person name="Grigoriev I.V."/>
            <person name="Zhong S."/>
            <person name="Turgeon B.G."/>
        </authorList>
    </citation>
    <scope>NUCLEOTIDE SEQUENCE [LARGE SCALE GENOMIC DNA]</scope>
    <source>
        <strain evidence="2 3">26-R-13</strain>
    </source>
</reference>
<evidence type="ECO:0000313" key="3">
    <source>
        <dbReference type="Proteomes" id="UP000053841"/>
    </source>
</evidence>
<dbReference type="EMBL" id="KI964794">
    <property type="protein sequence ID" value="EUC28678.1"/>
    <property type="molecule type" value="Genomic_DNA"/>
</dbReference>
<dbReference type="AlphaFoldDB" id="W6XSQ8"/>
<dbReference type="GeneID" id="19149347"/>
<keyword evidence="3" id="KW-1185">Reference proteome</keyword>
<organism evidence="2 3">
    <name type="scientific">Cochliobolus carbonum (strain 26-R-13)</name>
    <name type="common">Maize leaf spot fungus</name>
    <name type="synonym">Bipolaris zeicola</name>
    <dbReference type="NCBI Taxonomy" id="930089"/>
    <lineage>
        <taxon>Eukaryota</taxon>
        <taxon>Fungi</taxon>
        <taxon>Dikarya</taxon>
        <taxon>Ascomycota</taxon>
        <taxon>Pezizomycotina</taxon>
        <taxon>Dothideomycetes</taxon>
        <taxon>Pleosporomycetidae</taxon>
        <taxon>Pleosporales</taxon>
        <taxon>Pleosporineae</taxon>
        <taxon>Pleosporaceae</taxon>
        <taxon>Bipolaris</taxon>
    </lineage>
</organism>
<proteinExistence type="predicted"/>
<protein>
    <submittedName>
        <fullName evidence="2">Uncharacterized protein</fullName>
    </submittedName>
</protein>
<evidence type="ECO:0000313" key="2">
    <source>
        <dbReference type="EMBL" id="EUC28678.1"/>
    </source>
</evidence>
<name>W6XSQ8_COCC2</name>
<dbReference type="Proteomes" id="UP000053841">
    <property type="component" value="Unassembled WGS sequence"/>
</dbReference>
<evidence type="ECO:0000256" key="1">
    <source>
        <dbReference type="SAM" id="MobiDB-lite"/>
    </source>
</evidence>
<accession>W6XSQ8</accession>
<dbReference type="KEGG" id="bze:COCCADRAFT_40829"/>
<sequence>MARDVGIESQLVDKSAVYRSLIRIRGRGKFELCCPVPQTRPLQSNSFPFTDERTATSSRSQPYHVHADSGTNLSRLVEQYHLRYKPSKNVPRTTSWTFN</sequence>
<feature type="region of interest" description="Disordered" evidence="1">
    <location>
        <begin position="43"/>
        <end position="67"/>
    </location>
</feature>